<feature type="compositionally biased region" description="Basic residues" evidence="7">
    <location>
        <begin position="1449"/>
        <end position="1460"/>
    </location>
</feature>
<keyword evidence="2" id="KW-1017">Isopeptide bond</keyword>
<dbReference type="GO" id="GO:0007088">
    <property type="term" value="P:regulation of mitotic nuclear division"/>
    <property type="evidence" value="ECO:0007669"/>
    <property type="project" value="TreeGrafter"/>
</dbReference>
<dbReference type="EMBL" id="FN653015">
    <property type="protein sequence ID" value="CBY20407.1"/>
    <property type="molecule type" value="Genomic_DNA"/>
</dbReference>
<proteinExistence type="predicted"/>
<evidence type="ECO:0000313" key="10">
    <source>
        <dbReference type="Proteomes" id="UP000001307"/>
    </source>
</evidence>
<protein>
    <recommendedName>
        <fullName evidence="8">PP1-binding domain-containing protein</fullName>
    </recommendedName>
</protein>
<dbReference type="SMART" id="SM00384">
    <property type="entry name" value="AT_hook"/>
    <property type="match status" value="8"/>
</dbReference>
<keyword evidence="4" id="KW-0832">Ubl conjugation</keyword>
<feature type="region of interest" description="Disordered" evidence="7">
    <location>
        <begin position="629"/>
        <end position="662"/>
    </location>
</feature>
<evidence type="ECO:0000256" key="7">
    <source>
        <dbReference type="SAM" id="MobiDB-lite"/>
    </source>
</evidence>
<keyword evidence="5" id="KW-0539">Nucleus</keyword>
<dbReference type="CDD" id="cd22673">
    <property type="entry name" value="FHA_Ki67"/>
    <property type="match status" value="1"/>
</dbReference>
<feature type="compositionally biased region" description="Basic and acidic residues" evidence="7">
    <location>
        <begin position="1438"/>
        <end position="1448"/>
    </location>
</feature>
<gene>
    <name evidence="9" type="ORF">GSOID_T00000402001</name>
</gene>
<dbReference type="GO" id="GO:0005634">
    <property type="term" value="C:nucleus"/>
    <property type="evidence" value="ECO:0007669"/>
    <property type="project" value="UniProtKB-SubCell"/>
</dbReference>
<evidence type="ECO:0000256" key="4">
    <source>
        <dbReference type="ARBA" id="ARBA00022843"/>
    </source>
</evidence>
<evidence type="ECO:0000256" key="1">
    <source>
        <dbReference type="ARBA" id="ARBA00004123"/>
    </source>
</evidence>
<dbReference type="Pfam" id="PF15276">
    <property type="entry name" value="PP1_bind"/>
    <property type="match status" value="1"/>
</dbReference>
<dbReference type="GO" id="GO:0051983">
    <property type="term" value="P:regulation of chromosome segregation"/>
    <property type="evidence" value="ECO:0007669"/>
    <property type="project" value="TreeGrafter"/>
</dbReference>
<evidence type="ECO:0000256" key="6">
    <source>
        <dbReference type="ARBA" id="ARBA00023306"/>
    </source>
</evidence>
<dbReference type="OrthoDB" id="6288785at2759"/>
<dbReference type="SUPFAM" id="SSF49879">
    <property type="entry name" value="SMAD/FHA domain"/>
    <property type="match status" value="1"/>
</dbReference>
<feature type="compositionally biased region" description="Low complexity" evidence="7">
    <location>
        <begin position="1416"/>
        <end position="1428"/>
    </location>
</feature>
<dbReference type="PRINTS" id="PR00929">
    <property type="entry name" value="ATHOOK"/>
</dbReference>
<evidence type="ECO:0000256" key="3">
    <source>
        <dbReference type="ARBA" id="ARBA00022553"/>
    </source>
</evidence>
<feature type="compositionally biased region" description="Polar residues" evidence="7">
    <location>
        <begin position="335"/>
        <end position="351"/>
    </location>
</feature>
<feature type="region of interest" description="Disordered" evidence="7">
    <location>
        <begin position="833"/>
        <end position="1232"/>
    </location>
</feature>
<feature type="region of interest" description="Disordered" evidence="7">
    <location>
        <begin position="409"/>
        <end position="436"/>
    </location>
</feature>
<name>E4WRM5_OIKDI</name>
<feature type="region of interest" description="Disordered" evidence="7">
    <location>
        <begin position="1289"/>
        <end position="1637"/>
    </location>
</feature>
<feature type="compositionally biased region" description="Basic and acidic residues" evidence="7">
    <location>
        <begin position="1535"/>
        <end position="1569"/>
    </location>
</feature>
<feature type="compositionally biased region" description="Low complexity" evidence="7">
    <location>
        <begin position="1717"/>
        <end position="1741"/>
    </location>
</feature>
<feature type="domain" description="PP1-binding" evidence="8">
    <location>
        <begin position="187"/>
        <end position="233"/>
    </location>
</feature>
<feature type="compositionally biased region" description="Basic and acidic residues" evidence="7">
    <location>
        <begin position="201"/>
        <end position="211"/>
    </location>
</feature>
<sequence length="1741" mass="192546">MDQLEVECVEEDYMGQIVIIKKDSTDGGTMPLLRSSSWTIGSDESCDLRIKNSLVRALHVKLTLEEKEDENFGDVYVFQYQAFGPIQLNAQAAPYVSQNPVTPGRSTPNKNQLQPKTVKHGDVFRVGGRAFRIEYPQGHHLRKRRRSSTMMPRKPSINFSPAARRRVDVMKTPTRVTKPFSTPMSSKRRVTFGNRLSPEIFDYRKPPDTPIRKGTTPAKKSNERKSILRDTPMRKPLVALREESMTVPKLDLGDDYKDMPDLIKASDDETHESPCRIQKPGDFSFDVDPDDLGLESSDEEPEKVKKAPSIEQVLPENRTTPTTPADKRKARRKSSLFQPKSESSTPGSLTNELLAPNEDDSSSAADVTLGVISDFDISDDELLPCESTRVSDRSKMNSTAGLLGLSDIESKEDKEAEMTDEGASLNDTPKEFNLTEHPTTPLVETQKVTTIGSMRKKMEKKIINIPTTPSEAINALPKPLMNNEIVVNRVEIDETLSPVQKALFQKDMTAAKEAPEVESIIEETDQTDDKRTHQNQEELDIKKNSEHKVVQNPVTPGPTAMKVLFAEETKAKGNQTPHQSAMKGLFKEEKEQQAAATPIQGELHQMFKEQKSLPTPNVRKIFSEMAQEMKTPDGKAMNNIFGDGKQKAEKEKTIPQNPVTPGGDAMTGLFGSKTPAVASTANIFESPARENKEENPFATPGRGTKFSDFADSAFKRDESKPKANEVTPGQTAMKAIFEPSIEPQSPLLDASAIRNVFQSPNGSLVDLENDKHVKSIEDITDDIKIGNTSIRQLIDDAGDMNATPDQITLEYLLEGNPIEIKFDDEMSTSTASLKRLSEGSSHRSRTRKSFIGKNQDEPNISTSLFTTPESDDDDEIKAEDKDILQLDASMALDKSQEKTDDVAPAEPKNDVVSEKPVSDVIAPRRRGRPSIKPKAGQELESPKKVGEPSNEEGDKVDCEKLATQTDETKEEPEAVSEISVTAATPKQRGRPSLKPKAAEEAVVYLTPAEASVDQPAENEKLSNDVAPDIVVKEATPKRRGRPSLKPKATEETIKKPTSATPKRGRPSRTPKADEESPDKDVDTEEKYLTAPAKRRGRPSQVAPQENSPTILQSSEAQPSATPKRRGRRSLAQKAKEAEEDVEVKTPKRRGRKSLKPKEKNEEEHTDFHGEASAAPTTTPKRRSVVPSNEAFLSPVQSQESESESADKITTETESSPVISKRDRKSNATKAEESVNIVEAPVAPAEKNTRKSLLLMSEESAEDAVVKSQAKVFESTKDAEISDYPFLLEASKKEETDETAKELDVVEQKTSSTEVPLVVATPSKSRAKKEVAATPVRRSRRKTTVKRRPRARKVEEPEESSPAKQAKIDEPEYVEAIPAEVSAAPRRTRRNSKTETAEVKKEEPAKKIAKRRKRDTSASAESSDNEAATKPTRGRKAKKENFAETEKKIGKSPKRPSRKSKKQEDQAAEDLPIEKSPVKKPGRRLRKVEKEVAEETVVESPKKKAGRPKKVKEADSSKEQQAESPKKKAGRPKKTKAAESSDDTKDSEAEQAEVKPKRGRKAKVEPKIDLDTSESPEETEVTSETPKRGRKAKALVEPVVEAEKPKHGRPKKTSSDESSQERSAQTKTRSTRSKVPVVVPEIEMEHVETVSCLKKSKKALKSTVSFQETSEPEEECAVEAKPAEKPAKKATTKKASQKTTKDAEEKPKVARGGRKKAAPAATEESETPSTRSSRSTRSQKQI</sequence>
<dbReference type="InterPro" id="IPR017956">
    <property type="entry name" value="AT_hook_DNA-bd_motif"/>
</dbReference>
<feature type="compositionally biased region" description="Basic and acidic residues" evidence="7">
    <location>
        <begin position="935"/>
        <end position="960"/>
    </location>
</feature>
<keyword evidence="6" id="KW-0131">Cell cycle</keyword>
<dbReference type="InterPro" id="IPR029334">
    <property type="entry name" value="PP1-bd"/>
</dbReference>
<feature type="region of interest" description="Disordered" evidence="7">
    <location>
        <begin position="1649"/>
        <end position="1741"/>
    </location>
</feature>
<feature type="compositionally biased region" description="Basic and acidic residues" evidence="7">
    <location>
        <begin position="644"/>
        <end position="653"/>
    </location>
</feature>
<dbReference type="InterPro" id="IPR008984">
    <property type="entry name" value="SMAD_FHA_dom_sf"/>
</dbReference>
<feature type="compositionally biased region" description="Basic residues" evidence="7">
    <location>
        <begin position="1336"/>
        <end position="1350"/>
    </location>
</feature>
<feature type="region of interest" description="Disordered" evidence="7">
    <location>
        <begin position="685"/>
        <end position="707"/>
    </location>
</feature>
<dbReference type="GO" id="GO:0005694">
    <property type="term" value="C:chromosome"/>
    <property type="evidence" value="ECO:0007669"/>
    <property type="project" value="TreeGrafter"/>
</dbReference>
<feature type="compositionally biased region" description="Acidic residues" evidence="7">
    <location>
        <begin position="285"/>
        <end position="301"/>
    </location>
</feature>
<dbReference type="PANTHER" id="PTHR21603:SF18">
    <property type="entry name" value="ANTIGEN KI-67-LIKE PROTEIN"/>
    <property type="match status" value="1"/>
</dbReference>
<feature type="compositionally biased region" description="Basic residues" evidence="7">
    <location>
        <begin position="1477"/>
        <end position="1486"/>
    </location>
</feature>
<feature type="compositionally biased region" description="Basic and acidic residues" evidence="7">
    <location>
        <begin position="1698"/>
        <end position="1707"/>
    </location>
</feature>
<comment type="subcellular location">
    <subcellularLocation>
        <location evidence="1">Nucleus</location>
    </subcellularLocation>
</comment>
<feature type="compositionally biased region" description="Basic and acidic residues" evidence="7">
    <location>
        <begin position="1391"/>
        <end position="1405"/>
    </location>
</feature>
<evidence type="ECO:0000256" key="5">
    <source>
        <dbReference type="ARBA" id="ARBA00023242"/>
    </source>
</evidence>
<evidence type="ECO:0000259" key="8">
    <source>
        <dbReference type="Pfam" id="PF15276"/>
    </source>
</evidence>
<dbReference type="InParanoid" id="E4WRM5"/>
<feature type="region of interest" description="Disordered" evidence="7">
    <location>
        <begin position="199"/>
        <end position="363"/>
    </location>
</feature>
<feature type="compositionally biased region" description="Basic and acidic residues" evidence="7">
    <location>
        <begin position="894"/>
        <end position="917"/>
    </location>
</feature>
<organism evidence="9 10">
    <name type="scientific">Oikopleura dioica</name>
    <name type="common">Tunicate</name>
    <dbReference type="NCBI Taxonomy" id="34765"/>
    <lineage>
        <taxon>Eukaryota</taxon>
        <taxon>Metazoa</taxon>
        <taxon>Chordata</taxon>
        <taxon>Tunicata</taxon>
        <taxon>Appendicularia</taxon>
        <taxon>Copelata</taxon>
        <taxon>Oikopleuridae</taxon>
        <taxon>Oikopleura</taxon>
    </lineage>
</organism>
<feature type="compositionally biased region" description="Basic and acidic residues" evidence="7">
    <location>
        <begin position="1155"/>
        <end position="1169"/>
    </location>
</feature>
<feature type="compositionally biased region" description="Basic and acidic residues" evidence="7">
    <location>
        <begin position="251"/>
        <end position="274"/>
    </location>
</feature>
<keyword evidence="3" id="KW-0597">Phosphoprotein</keyword>
<reference evidence="9 10" key="1">
    <citation type="journal article" date="2010" name="Science">
        <title>Plasticity of animal genome architecture unmasked by rapid evolution of a pelagic tunicate.</title>
        <authorList>
            <person name="Denoeud F."/>
            <person name="Henriet S."/>
            <person name="Mungpakdee S."/>
            <person name="Aury J.M."/>
            <person name="Da Silva C."/>
            <person name="Brinkmann H."/>
            <person name="Mikhaleva J."/>
            <person name="Olsen L.C."/>
            <person name="Jubin C."/>
            <person name="Canestro C."/>
            <person name="Bouquet J.M."/>
            <person name="Danks G."/>
            <person name="Poulain J."/>
            <person name="Campsteijn C."/>
            <person name="Adamski M."/>
            <person name="Cross I."/>
            <person name="Yadetie F."/>
            <person name="Muffato M."/>
            <person name="Louis A."/>
            <person name="Butcher S."/>
            <person name="Tsagkogeorga G."/>
            <person name="Konrad A."/>
            <person name="Singh S."/>
            <person name="Jensen M.F."/>
            <person name="Cong E.H."/>
            <person name="Eikeseth-Otteraa H."/>
            <person name="Noel B."/>
            <person name="Anthouard V."/>
            <person name="Porcel B.M."/>
            <person name="Kachouri-Lafond R."/>
            <person name="Nishino A."/>
            <person name="Ugolini M."/>
            <person name="Chourrout P."/>
            <person name="Nishida H."/>
            <person name="Aasland R."/>
            <person name="Huzurbazar S."/>
            <person name="Westhof E."/>
            <person name="Delsuc F."/>
            <person name="Lehrach H."/>
            <person name="Reinhardt R."/>
            <person name="Weissenbach J."/>
            <person name="Roy S.W."/>
            <person name="Artiguenave F."/>
            <person name="Postlethwait J.H."/>
            <person name="Manak J.R."/>
            <person name="Thompson E.M."/>
            <person name="Jaillon O."/>
            <person name="Du Pasquier L."/>
            <person name="Boudinot P."/>
            <person name="Liberles D.A."/>
            <person name="Volff J.N."/>
            <person name="Philippe H."/>
            <person name="Lenhard B."/>
            <person name="Roest Crollius H."/>
            <person name="Wincker P."/>
            <person name="Chourrout D."/>
        </authorList>
    </citation>
    <scope>NUCLEOTIDE SEQUENCE [LARGE SCALE GENOMIC DNA]</scope>
</reference>
<feature type="compositionally biased region" description="Basic and acidic residues" evidence="7">
    <location>
        <begin position="1289"/>
        <end position="1306"/>
    </location>
</feature>
<feature type="compositionally biased region" description="Polar residues" evidence="7">
    <location>
        <begin position="1101"/>
        <end position="1120"/>
    </location>
</feature>
<keyword evidence="10" id="KW-1185">Reference proteome</keyword>
<feature type="compositionally biased region" description="Acidic residues" evidence="7">
    <location>
        <begin position="1570"/>
        <end position="1580"/>
    </location>
</feature>
<accession>E4WRM5</accession>
<feature type="compositionally biased region" description="Basic and acidic residues" evidence="7">
    <location>
        <begin position="220"/>
        <end position="233"/>
    </location>
</feature>
<dbReference type="PANTHER" id="PTHR21603">
    <property type="entry name" value="ANTIGEN KI-67-LIKE PROTEIN"/>
    <property type="match status" value="1"/>
</dbReference>
<feature type="compositionally biased region" description="Basic and acidic residues" evidence="7">
    <location>
        <begin position="1070"/>
        <end position="1087"/>
    </location>
</feature>
<dbReference type="GO" id="GO:0003677">
    <property type="term" value="F:DNA binding"/>
    <property type="evidence" value="ECO:0007669"/>
    <property type="project" value="InterPro"/>
</dbReference>
<dbReference type="Gene3D" id="2.60.200.20">
    <property type="match status" value="1"/>
</dbReference>
<dbReference type="Proteomes" id="UP000001307">
    <property type="component" value="Unassembled WGS sequence"/>
</dbReference>
<evidence type="ECO:0000313" key="9">
    <source>
        <dbReference type="EMBL" id="CBY20407.1"/>
    </source>
</evidence>
<feature type="compositionally biased region" description="Basic and acidic residues" evidence="7">
    <location>
        <begin position="1510"/>
        <end position="1525"/>
    </location>
</feature>
<feature type="compositionally biased region" description="Polar residues" evidence="7">
    <location>
        <begin position="857"/>
        <end position="868"/>
    </location>
</feature>
<evidence type="ECO:0000256" key="2">
    <source>
        <dbReference type="ARBA" id="ARBA00022499"/>
    </source>
</evidence>